<dbReference type="Proteomes" id="UP000068243">
    <property type="component" value="Unassembled WGS sequence"/>
</dbReference>
<dbReference type="InterPro" id="IPR052360">
    <property type="entry name" value="Transcr_Regulatory_Proteins"/>
</dbReference>
<dbReference type="VEuPathDB" id="FungiDB:ASPNIDRAFT2_1185327"/>
<gene>
    <name evidence="7" type="ORF">ABL_08695</name>
</gene>
<comment type="caution">
    <text evidence="7">The sequence shown here is derived from an EMBL/GenBank/DDBJ whole genome shotgun (WGS) entry which is preliminary data.</text>
</comment>
<dbReference type="VEuPathDB" id="FungiDB:An02g13290"/>
<dbReference type="EMBL" id="BCMY01000019">
    <property type="protein sequence ID" value="GAQ46034.1"/>
    <property type="molecule type" value="Genomic_DNA"/>
</dbReference>
<dbReference type="PANTHER" id="PTHR36206:SF16">
    <property type="entry name" value="TRANSCRIPTION FACTOR DOMAIN-CONTAINING PROTEIN-RELATED"/>
    <property type="match status" value="1"/>
</dbReference>
<dbReference type="Pfam" id="PF11951">
    <property type="entry name" value="Fungal_trans_2"/>
    <property type="match status" value="1"/>
</dbReference>
<dbReference type="OMA" id="DMGVILP"/>
<organism evidence="7 8">
    <name type="scientific">Aspergillus niger</name>
    <dbReference type="NCBI Taxonomy" id="5061"/>
    <lineage>
        <taxon>Eukaryota</taxon>
        <taxon>Fungi</taxon>
        <taxon>Dikarya</taxon>
        <taxon>Ascomycota</taxon>
        <taxon>Pezizomycotina</taxon>
        <taxon>Eurotiomycetes</taxon>
        <taxon>Eurotiomycetidae</taxon>
        <taxon>Eurotiales</taxon>
        <taxon>Aspergillaceae</taxon>
        <taxon>Aspergillus</taxon>
        <taxon>Aspergillus subgen. Circumdati</taxon>
    </lineage>
</organism>
<evidence type="ECO:0000256" key="2">
    <source>
        <dbReference type="ARBA" id="ARBA00022833"/>
    </source>
</evidence>
<keyword evidence="3" id="KW-0805">Transcription regulation</keyword>
<evidence type="ECO:0000256" key="3">
    <source>
        <dbReference type="ARBA" id="ARBA00023015"/>
    </source>
</evidence>
<evidence type="ECO:0000256" key="6">
    <source>
        <dbReference type="ARBA" id="ARBA00023242"/>
    </source>
</evidence>
<evidence type="ECO:0000313" key="8">
    <source>
        <dbReference type="Proteomes" id="UP000068243"/>
    </source>
</evidence>
<protein>
    <submittedName>
        <fullName evidence="7">C6 zinc finger domain protein</fullName>
    </submittedName>
</protein>
<dbReference type="PANTHER" id="PTHR36206">
    <property type="entry name" value="ASPERCRYPTIN BIOSYNTHESIS CLUSTER-SPECIFIC TRANSCRIPTION REGULATOR ATNN-RELATED"/>
    <property type="match status" value="1"/>
</dbReference>
<evidence type="ECO:0000313" key="7">
    <source>
        <dbReference type="EMBL" id="GAQ46034.1"/>
    </source>
</evidence>
<dbReference type="VEuPathDB" id="FungiDB:M747DRAFT_275759"/>
<name>A0A100IRI5_ASPNG</name>
<sequence length="430" mass="48330">MCQRCTSTGRKCDGYDAERLPNRRTTATLTEIAPGIAHRFRWKLTSDEQRCISFFQNRIGPSIVAYFDCVLWQRLVLQLSQVDPAAFHALVAFSAIYADYEAQGVLVNNNNPDSALQRFALDQCGRAYKWLNSRSASQDPGFRDIILVCCVLFIMTEWMRGQYDTAKIHLKNGLRILEGDQTLTAATAAFSSVLGQCVGDSIASLKVQSTYFGFEQPTQPQSPKSPNLGTPILDDKVFYSLLDARLTFEPLMGDIFQLHLFASSLSEEEISLNYGQLSNIQFELSSRLNRFAIALELFCISSYHQLSHNAQRSLHTMQLHQQVLSIVVNLSLLGNEHDVLDFYNPSFEHILSLTEVIIASFANRPSVCLDMGVILPLSFVATRCREPLIRARALGILRSWPHREGPWESSFIAECASRPRDSGDPFLAML</sequence>
<reference evidence="8" key="1">
    <citation type="journal article" date="2016" name="Genome Announc.">
        <title>Draft genome sequence of Aspergillus niger strain An76.</title>
        <authorList>
            <person name="Gong W."/>
            <person name="Cheng Z."/>
            <person name="Zhang H."/>
            <person name="Liu L."/>
            <person name="Gao P."/>
            <person name="Wang L."/>
        </authorList>
    </citation>
    <scope>NUCLEOTIDE SEQUENCE [LARGE SCALE GENOMIC DNA]</scope>
    <source>
        <strain evidence="8">An76</strain>
    </source>
</reference>
<keyword evidence="2" id="KW-0862">Zinc</keyword>
<dbReference type="VEuPathDB" id="FungiDB:ATCC64974_52220"/>
<dbReference type="GO" id="GO:0003677">
    <property type="term" value="F:DNA binding"/>
    <property type="evidence" value="ECO:0007669"/>
    <property type="project" value="UniProtKB-KW"/>
</dbReference>
<keyword evidence="6" id="KW-0539">Nucleus</keyword>
<evidence type="ECO:0000256" key="5">
    <source>
        <dbReference type="ARBA" id="ARBA00023163"/>
    </source>
</evidence>
<keyword evidence="1" id="KW-0479">Metal-binding</keyword>
<accession>A0A100IRI5</accession>
<proteinExistence type="predicted"/>
<dbReference type="OrthoDB" id="3172332at2759"/>
<dbReference type="AlphaFoldDB" id="A0A100IRI5"/>
<keyword evidence="4" id="KW-0238">DNA-binding</keyword>
<dbReference type="GO" id="GO:0046872">
    <property type="term" value="F:metal ion binding"/>
    <property type="evidence" value="ECO:0007669"/>
    <property type="project" value="UniProtKB-KW"/>
</dbReference>
<dbReference type="InterPro" id="IPR021858">
    <property type="entry name" value="Fun_TF"/>
</dbReference>
<evidence type="ECO:0000256" key="4">
    <source>
        <dbReference type="ARBA" id="ARBA00023125"/>
    </source>
</evidence>
<keyword evidence="5" id="KW-0804">Transcription</keyword>
<evidence type="ECO:0000256" key="1">
    <source>
        <dbReference type="ARBA" id="ARBA00022723"/>
    </source>
</evidence>